<dbReference type="SUPFAM" id="SSF56300">
    <property type="entry name" value="Metallo-dependent phosphatases"/>
    <property type="match status" value="1"/>
</dbReference>
<feature type="domain" description="Calcineurin-like phosphoesterase" evidence="1">
    <location>
        <begin position="12"/>
        <end position="167"/>
    </location>
</feature>
<dbReference type="GO" id="GO:0016787">
    <property type="term" value="F:hydrolase activity"/>
    <property type="evidence" value="ECO:0007669"/>
    <property type="project" value="InterPro"/>
</dbReference>
<evidence type="ECO:0000313" key="2">
    <source>
        <dbReference type="EMBL" id="MBC8581795.1"/>
    </source>
</evidence>
<dbReference type="EMBL" id="JACRSY010000108">
    <property type="protein sequence ID" value="MBC8581795.1"/>
    <property type="molecule type" value="Genomic_DNA"/>
</dbReference>
<dbReference type="PANTHER" id="PTHR12905">
    <property type="entry name" value="METALLOPHOSPHOESTERASE"/>
    <property type="match status" value="1"/>
</dbReference>
<sequence length="201" mass="22864">MKILIVSDQENTYIWDHFDKEKFKDIELIISCGDLKASYLSFLVTMIPVPLLYVPGNHDIKYLQAPPEGCIDIDNQIITYKNIKIAGLGGCIEYTGGPFQYTENAMRKRTKKLIRSCQRKGGLDIFVTHAPSLGVGDGDDWAHKGFECFHDVYKTLAPSYHLHGHQHLNYGVNQKRILTAQETTVINGFSYYILDYTPKES</sequence>
<dbReference type="InterPro" id="IPR051693">
    <property type="entry name" value="UPF0046_metallophosphoest"/>
</dbReference>
<keyword evidence="3" id="KW-1185">Reference proteome</keyword>
<dbReference type="Gene3D" id="3.60.21.10">
    <property type="match status" value="1"/>
</dbReference>
<protein>
    <submittedName>
        <fullName evidence="2">Metallophosphoesterase family protein</fullName>
    </submittedName>
</protein>
<dbReference type="InterPro" id="IPR029052">
    <property type="entry name" value="Metallo-depent_PP-like"/>
</dbReference>
<evidence type="ECO:0000259" key="1">
    <source>
        <dbReference type="Pfam" id="PF00149"/>
    </source>
</evidence>
<reference evidence="2" key="1">
    <citation type="submission" date="2020-08" db="EMBL/GenBank/DDBJ databases">
        <title>Genome public.</title>
        <authorList>
            <person name="Liu C."/>
            <person name="Sun Q."/>
        </authorList>
    </citation>
    <scope>NUCLEOTIDE SEQUENCE</scope>
    <source>
        <strain evidence="2">NSJ-12</strain>
    </source>
</reference>
<comment type="caution">
    <text evidence="2">The sequence shown here is derived from an EMBL/GenBank/DDBJ whole genome shotgun (WGS) entry which is preliminary data.</text>
</comment>
<dbReference type="AlphaFoldDB" id="A0A926IBC3"/>
<organism evidence="2 3">
    <name type="scientific">Zhenhengia yiwuensis</name>
    <dbReference type="NCBI Taxonomy" id="2763666"/>
    <lineage>
        <taxon>Bacteria</taxon>
        <taxon>Bacillati</taxon>
        <taxon>Bacillota</taxon>
        <taxon>Clostridia</taxon>
        <taxon>Lachnospirales</taxon>
        <taxon>Lachnospiraceae</taxon>
        <taxon>Zhenhengia</taxon>
    </lineage>
</organism>
<gene>
    <name evidence="2" type="ORF">H8718_20210</name>
</gene>
<dbReference type="Proteomes" id="UP000655830">
    <property type="component" value="Unassembled WGS sequence"/>
</dbReference>
<dbReference type="Pfam" id="PF00149">
    <property type="entry name" value="Metallophos"/>
    <property type="match status" value="1"/>
</dbReference>
<dbReference type="PANTHER" id="PTHR12905:SF0">
    <property type="entry name" value="CALCINEURIN-LIKE PHOSPHOESTERASE DOMAIN-CONTAINING PROTEIN"/>
    <property type="match status" value="1"/>
</dbReference>
<dbReference type="RefSeq" id="WP_177672076.1">
    <property type="nucleotide sequence ID" value="NZ_JACRSY010000108.1"/>
</dbReference>
<dbReference type="InterPro" id="IPR004843">
    <property type="entry name" value="Calcineurin-like_PHP"/>
</dbReference>
<name>A0A926IBC3_9FIRM</name>
<evidence type="ECO:0000313" key="3">
    <source>
        <dbReference type="Proteomes" id="UP000655830"/>
    </source>
</evidence>
<accession>A0A926IBC3</accession>
<proteinExistence type="predicted"/>